<reference evidence="1 2" key="1">
    <citation type="journal article" date="2022" name="New Phytol.">
        <title>Ecological generalism drives hyperdiversity of secondary metabolite gene clusters in xylarialean endophytes.</title>
        <authorList>
            <person name="Franco M.E.E."/>
            <person name="Wisecaver J.H."/>
            <person name="Arnold A.E."/>
            <person name="Ju Y.M."/>
            <person name="Slot J.C."/>
            <person name="Ahrendt S."/>
            <person name="Moore L.P."/>
            <person name="Eastman K.E."/>
            <person name="Scott K."/>
            <person name="Konkel Z."/>
            <person name="Mondo S.J."/>
            <person name="Kuo A."/>
            <person name="Hayes R.D."/>
            <person name="Haridas S."/>
            <person name="Andreopoulos B."/>
            <person name="Riley R."/>
            <person name="LaButti K."/>
            <person name="Pangilinan J."/>
            <person name="Lipzen A."/>
            <person name="Amirebrahimi M."/>
            <person name="Yan J."/>
            <person name="Adam C."/>
            <person name="Keymanesh K."/>
            <person name="Ng V."/>
            <person name="Louie K."/>
            <person name="Northen T."/>
            <person name="Drula E."/>
            <person name="Henrissat B."/>
            <person name="Hsieh H.M."/>
            <person name="Youens-Clark K."/>
            <person name="Lutzoni F."/>
            <person name="Miadlikowska J."/>
            <person name="Eastwood D.C."/>
            <person name="Hamelin R.C."/>
            <person name="Grigoriev I.V."/>
            <person name="U'Ren J.M."/>
        </authorList>
    </citation>
    <scope>NUCLEOTIDE SEQUENCE [LARGE SCALE GENOMIC DNA]</scope>
    <source>
        <strain evidence="1 2">ER1909</strain>
    </source>
</reference>
<sequence>MASYPDSTGGVEPTSGSASAPAPAPSQSPLHQHHQLHEYDGLPPHIPATTVAHHGLQVLQAASAAQPTPDPADLAQQYAQSATIQMGDPQFAQSLASPTVAPMSTTPMPATPASQKVTRLRRACDMCSQRKVKCDESGPPCKPCSDLSVECTFNRAMKRRGPPNKHAEAARATKRPRNEDMSPAPQHAAETLVSIAAHDDNVGLDAESIAPWPILELLVDDFFTYIYPLMPFPHEPTFRAAFASRKDRSSGEFLALLASMIGALVASFPRSARSHLKPQHNTGLFPTAVSMIDHCRSVALAARGARFMMKEEMDVDDAATSYFLGISAAYTLQFRLCKRFLTETITFCKELGSHRQRGTSIIEASIPGLSQAMNASATKPIDHVKDQIGKRIFWVMFAGVRSMTQLGVSINEIPLPGPTPQEPYPEQPLEVDDEYIFPDCIHPQPEGIISLITGFNRNIHIYITMNELVNVNMCYGINFFDWAAQKNILTNGLNNAKRSAEDLPQELQVRADNLEKLQNHTMGFDNSGLEYYPPTFPAPQSENDVRRVFAQEPTRRRHLQLEIQKANIHLSQLATRSYFVERYLNLRDAHQANSASAEDAKTEVKDERDDKMMDERELIVQNLVVVLASISQQNMEPNGCSLINKIRQIASTLLNKNIERKGQAAAAKAEEYLSGFVGILMKLEKIGAAPRADTMTPQDEEEELRNWCSLKEYQQQFMSSGGYEGIGY</sequence>
<protein>
    <submittedName>
        <fullName evidence="1">Uncharacterized protein</fullName>
    </submittedName>
</protein>
<dbReference type="EMBL" id="MU394388">
    <property type="protein sequence ID" value="KAI6081714.1"/>
    <property type="molecule type" value="Genomic_DNA"/>
</dbReference>
<comment type="caution">
    <text evidence="1">The sequence shown here is derived from an EMBL/GenBank/DDBJ whole genome shotgun (WGS) entry which is preliminary data.</text>
</comment>
<gene>
    <name evidence="1" type="ORF">F4821DRAFT_18872</name>
</gene>
<proteinExistence type="predicted"/>
<dbReference type="Proteomes" id="UP001497680">
    <property type="component" value="Unassembled WGS sequence"/>
</dbReference>
<organism evidence="1 2">
    <name type="scientific">Hypoxylon rubiginosum</name>
    <dbReference type="NCBI Taxonomy" id="110542"/>
    <lineage>
        <taxon>Eukaryota</taxon>
        <taxon>Fungi</taxon>
        <taxon>Dikarya</taxon>
        <taxon>Ascomycota</taxon>
        <taxon>Pezizomycotina</taxon>
        <taxon>Sordariomycetes</taxon>
        <taxon>Xylariomycetidae</taxon>
        <taxon>Xylariales</taxon>
        <taxon>Hypoxylaceae</taxon>
        <taxon>Hypoxylon</taxon>
    </lineage>
</organism>
<keyword evidence="2" id="KW-1185">Reference proteome</keyword>
<accession>A0ACC0CMR0</accession>
<evidence type="ECO:0000313" key="1">
    <source>
        <dbReference type="EMBL" id="KAI6081714.1"/>
    </source>
</evidence>
<evidence type="ECO:0000313" key="2">
    <source>
        <dbReference type="Proteomes" id="UP001497680"/>
    </source>
</evidence>
<name>A0ACC0CMR0_9PEZI</name>